<dbReference type="GO" id="GO:0003677">
    <property type="term" value="F:DNA binding"/>
    <property type="evidence" value="ECO:0007669"/>
    <property type="project" value="InterPro"/>
</dbReference>
<sequence length="643" mass="72095">MDLNKCRESEIYTAEPAKTPEATTGLGARRFTNGRKPNHPCQYPGPSRVKRQPPKKSMTEVAARLEQLERSIAAMVNERPRGSTDGSSDVKSNSTAGRSASTSTLPFIDKSDAARSRPPDQGFLSKDGRYINEPLLSRVLDKEKELQSAIGSPSDYSSPHRPPVLRAEGLIANPLLAQVDLKELYPSRWQATLLWQAFLSRVDPLIKVLHIPSTQPRIFAAINRPESVQPDVRALLFAIYFAATTAFISDDTQNESLQFDLRKYQQGMEISLYQSEFLDAPTITSLQAMVIYQTCFRYSNSGRSGWTLQGMTMRAAQSIGLQRDGKHFKLPQLECELRRRLWWHIHSADSRVAEDHGLSVPENDYGDTELPLNIDDGNLSGLDESPVESQSRWTEMTYSLIIMEVNRKRPMLLRTLEGSTDPSGAIADFRREIHEKYLKHGDPDIPIQRIGLLLGQLLLAKAEVCIRQKIIHSQGPAATSLDRGISQGSFDLACNAIELGLEIHTDELLRGFRWLTSTFTGFHPLTYILWTLCVCPTGPHVERAWRVVNTLFDITEEDSLIPDPGAKWPLIVRLREKALRNRQAHEALHSSQQVADDTAVYGDGGSAMRLDGGFDMNVWDPSFIENSDWNYLTQSLGLLNGEI</sequence>
<keyword evidence="8" id="KW-1185">Reference proteome</keyword>
<comment type="subcellular location">
    <subcellularLocation>
        <location evidence="1">Nucleus</location>
    </subcellularLocation>
</comment>
<dbReference type="GO" id="GO:0008270">
    <property type="term" value="F:zinc ion binding"/>
    <property type="evidence" value="ECO:0007669"/>
    <property type="project" value="InterPro"/>
</dbReference>
<reference evidence="7 8" key="1">
    <citation type="journal article" date="2016" name="Sci. Rep.">
        <title>Penicillium arizonense, a new, genome sequenced fungal species, reveals a high chemical diversity in secreted metabolites.</title>
        <authorList>
            <person name="Grijseels S."/>
            <person name="Nielsen J.C."/>
            <person name="Randelovic M."/>
            <person name="Nielsen J."/>
            <person name="Nielsen K.F."/>
            <person name="Workman M."/>
            <person name="Frisvad J.C."/>
        </authorList>
    </citation>
    <scope>NUCLEOTIDE SEQUENCE [LARGE SCALE GENOMIC DNA]</scope>
    <source>
        <strain evidence="7 8">CBS 141311</strain>
    </source>
</reference>
<dbReference type="Proteomes" id="UP000177622">
    <property type="component" value="Unassembled WGS sequence"/>
</dbReference>
<proteinExistence type="predicted"/>
<evidence type="ECO:0000256" key="1">
    <source>
        <dbReference type="ARBA" id="ARBA00004123"/>
    </source>
</evidence>
<feature type="region of interest" description="Disordered" evidence="5">
    <location>
        <begin position="1"/>
        <end position="58"/>
    </location>
</feature>
<accession>A0A1F5LTJ6</accession>
<dbReference type="GO" id="GO:0005634">
    <property type="term" value="C:nucleus"/>
    <property type="evidence" value="ECO:0007669"/>
    <property type="project" value="UniProtKB-SubCell"/>
</dbReference>
<feature type="compositionally biased region" description="Basic and acidic residues" evidence="5">
    <location>
        <begin position="109"/>
        <end position="118"/>
    </location>
</feature>
<keyword evidence="4" id="KW-0539">Nucleus</keyword>
<dbReference type="OrthoDB" id="424974at2759"/>
<feature type="domain" description="Xylanolytic transcriptional activator regulatory" evidence="6">
    <location>
        <begin position="305"/>
        <end position="377"/>
    </location>
</feature>
<dbReference type="SMART" id="SM00906">
    <property type="entry name" value="Fungal_trans"/>
    <property type="match status" value="1"/>
</dbReference>
<evidence type="ECO:0000256" key="5">
    <source>
        <dbReference type="SAM" id="MobiDB-lite"/>
    </source>
</evidence>
<evidence type="ECO:0000256" key="2">
    <source>
        <dbReference type="ARBA" id="ARBA00023015"/>
    </source>
</evidence>
<dbReference type="PANTHER" id="PTHR31001">
    <property type="entry name" value="UNCHARACTERIZED TRANSCRIPTIONAL REGULATORY PROTEIN"/>
    <property type="match status" value="1"/>
</dbReference>
<dbReference type="STRING" id="1835702.A0A1F5LTJ6"/>
<dbReference type="EMBL" id="LXJU01000003">
    <property type="protein sequence ID" value="OGE56360.1"/>
    <property type="molecule type" value="Genomic_DNA"/>
</dbReference>
<dbReference type="InterPro" id="IPR007219">
    <property type="entry name" value="XnlR_reg_dom"/>
</dbReference>
<dbReference type="InterPro" id="IPR050613">
    <property type="entry name" value="Sec_Metabolite_Reg"/>
</dbReference>
<evidence type="ECO:0000256" key="3">
    <source>
        <dbReference type="ARBA" id="ARBA00023163"/>
    </source>
</evidence>
<dbReference type="CDD" id="cd12148">
    <property type="entry name" value="fungal_TF_MHR"/>
    <property type="match status" value="1"/>
</dbReference>
<feature type="compositionally biased region" description="Low complexity" evidence="5">
    <location>
        <begin position="13"/>
        <end position="24"/>
    </location>
</feature>
<evidence type="ECO:0000313" key="8">
    <source>
        <dbReference type="Proteomes" id="UP000177622"/>
    </source>
</evidence>
<protein>
    <recommendedName>
        <fullName evidence="6">Xylanolytic transcriptional activator regulatory domain-containing protein</fullName>
    </recommendedName>
</protein>
<keyword evidence="3" id="KW-0804">Transcription</keyword>
<dbReference type="Pfam" id="PF04082">
    <property type="entry name" value="Fungal_trans"/>
    <property type="match status" value="1"/>
</dbReference>
<dbReference type="PANTHER" id="PTHR31001:SF57">
    <property type="entry name" value="ZN(II)2CYS6 TRANSCRIPTION FACTOR (EUROFUNG)"/>
    <property type="match status" value="1"/>
</dbReference>
<feature type="region of interest" description="Disordered" evidence="5">
    <location>
        <begin position="75"/>
        <end position="127"/>
    </location>
</feature>
<evidence type="ECO:0000259" key="6">
    <source>
        <dbReference type="SMART" id="SM00906"/>
    </source>
</evidence>
<dbReference type="AlphaFoldDB" id="A0A1F5LTJ6"/>
<dbReference type="GO" id="GO:0006351">
    <property type="term" value="P:DNA-templated transcription"/>
    <property type="evidence" value="ECO:0007669"/>
    <property type="project" value="InterPro"/>
</dbReference>
<name>A0A1F5LTJ6_PENAI</name>
<evidence type="ECO:0000313" key="7">
    <source>
        <dbReference type="EMBL" id="OGE56360.1"/>
    </source>
</evidence>
<dbReference type="RefSeq" id="XP_022491788.1">
    <property type="nucleotide sequence ID" value="XM_022628720.1"/>
</dbReference>
<organism evidence="7 8">
    <name type="scientific">Penicillium arizonense</name>
    <dbReference type="NCBI Taxonomy" id="1835702"/>
    <lineage>
        <taxon>Eukaryota</taxon>
        <taxon>Fungi</taxon>
        <taxon>Dikarya</taxon>
        <taxon>Ascomycota</taxon>
        <taxon>Pezizomycotina</taxon>
        <taxon>Eurotiomycetes</taxon>
        <taxon>Eurotiomycetidae</taxon>
        <taxon>Eurotiales</taxon>
        <taxon>Aspergillaceae</taxon>
        <taxon>Penicillium</taxon>
    </lineage>
</organism>
<keyword evidence="2" id="KW-0805">Transcription regulation</keyword>
<feature type="compositionally biased region" description="Polar residues" evidence="5">
    <location>
        <begin position="84"/>
        <end position="105"/>
    </location>
</feature>
<comment type="caution">
    <text evidence="7">The sequence shown here is derived from an EMBL/GenBank/DDBJ whole genome shotgun (WGS) entry which is preliminary data.</text>
</comment>
<evidence type="ECO:0000256" key="4">
    <source>
        <dbReference type="ARBA" id="ARBA00023242"/>
    </source>
</evidence>
<feature type="compositionally biased region" description="Basic and acidic residues" evidence="5">
    <location>
        <begin position="1"/>
        <end position="10"/>
    </location>
</feature>
<gene>
    <name evidence="7" type="ORF">PENARI_c003G10302</name>
</gene>
<dbReference type="GeneID" id="34573454"/>